<evidence type="ECO:0000313" key="5">
    <source>
        <dbReference type="Proteomes" id="UP001589747"/>
    </source>
</evidence>
<evidence type="ECO:0000313" key="4">
    <source>
        <dbReference type="EMBL" id="MFB9328143.1"/>
    </source>
</evidence>
<name>A0ABV5KVA2_9BACL</name>
<dbReference type="InterPro" id="IPR032485">
    <property type="entry name" value="LRP1-like_beta_prop"/>
</dbReference>
<dbReference type="Gene3D" id="3.30.457.10">
    <property type="entry name" value="Copper amine oxidase-like, N-terminal domain"/>
    <property type="match status" value="1"/>
</dbReference>
<dbReference type="InterPro" id="IPR036582">
    <property type="entry name" value="Mao_N_sf"/>
</dbReference>
<feature type="domain" description="Prolow-density lipoprotein receptor-related protein 1-like beta-propeller" evidence="3">
    <location>
        <begin position="404"/>
        <end position="579"/>
    </location>
</feature>
<dbReference type="Pfam" id="PF07833">
    <property type="entry name" value="Cu_amine_oxidN1"/>
    <property type="match status" value="1"/>
</dbReference>
<dbReference type="SUPFAM" id="SSF101898">
    <property type="entry name" value="NHL repeat"/>
    <property type="match status" value="1"/>
</dbReference>
<dbReference type="RefSeq" id="WP_377497161.1">
    <property type="nucleotide sequence ID" value="NZ_JBHMDO010000033.1"/>
</dbReference>
<dbReference type="InterPro" id="IPR012854">
    <property type="entry name" value="Cu_amine_oxidase-like_N"/>
</dbReference>
<reference evidence="4 5" key="1">
    <citation type="submission" date="2024-09" db="EMBL/GenBank/DDBJ databases">
        <authorList>
            <person name="Sun Q."/>
            <person name="Mori K."/>
        </authorList>
    </citation>
    <scope>NUCLEOTIDE SEQUENCE [LARGE SCALE GENOMIC DNA]</scope>
    <source>
        <strain evidence="4 5">TISTR 2452</strain>
    </source>
</reference>
<feature type="domain" description="Copper amine oxidase-like N-terminal" evidence="2">
    <location>
        <begin position="52"/>
        <end position="164"/>
    </location>
</feature>
<dbReference type="Proteomes" id="UP001589747">
    <property type="component" value="Unassembled WGS sequence"/>
</dbReference>
<evidence type="ECO:0000259" key="3">
    <source>
        <dbReference type="Pfam" id="PF16472"/>
    </source>
</evidence>
<keyword evidence="1" id="KW-0732">Signal</keyword>
<keyword evidence="5" id="KW-1185">Reference proteome</keyword>
<dbReference type="EMBL" id="JBHMDO010000033">
    <property type="protein sequence ID" value="MFB9328143.1"/>
    <property type="molecule type" value="Genomic_DNA"/>
</dbReference>
<dbReference type="SUPFAM" id="SSF55383">
    <property type="entry name" value="Copper amine oxidase, domain N"/>
    <property type="match status" value="1"/>
</dbReference>
<evidence type="ECO:0000259" key="2">
    <source>
        <dbReference type="Pfam" id="PF07833"/>
    </source>
</evidence>
<proteinExistence type="predicted"/>
<accession>A0ABV5KVA2</accession>
<feature type="signal peptide" evidence="1">
    <location>
        <begin position="1"/>
        <end position="18"/>
    </location>
</feature>
<feature type="chain" id="PRO_5045769025" evidence="1">
    <location>
        <begin position="19"/>
        <end position="591"/>
    </location>
</feature>
<dbReference type="Pfam" id="PF16472">
    <property type="entry name" value="DUF5050"/>
    <property type="match status" value="1"/>
</dbReference>
<comment type="caution">
    <text evidence="4">The sequence shown here is derived from an EMBL/GenBank/DDBJ whole genome shotgun (WGS) entry which is preliminary data.</text>
</comment>
<evidence type="ECO:0000256" key="1">
    <source>
        <dbReference type="SAM" id="SignalP"/>
    </source>
</evidence>
<protein>
    <submittedName>
        <fullName evidence="4">DUF5050 domain-containing protein</fullName>
    </submittedName>
</protein>
<gene>
    <name evidence="4" type="ORF">ACFFSY_19620</name>
</gene>
<sequence length="591" mass="65352">MRKLSLALLLGISVTASALQVTPANAASVPSLPEVFDQSVIIPFDFQNKAFMNGKKVDLYDSGYRIAQRNGQVLVPIRLLETLTSQSAEDGRWETIWQAKQPNVVTVRNSQLKRTVVFTVNSKTMTVNGESRDIQVAPQEVDGRIMLPLRTAAEAFGQRIDWLNGLIVIGKKPFDTQSQQTIAVRDSIKRILTDSRKPVHVDRQITPLAANGDALFYFRYDYAASPLVEKLYRKTGDGKEKQVKLGGSPVLSSAKAIDGELYFVREIESRVELAAYHLKNGTVRQVAKITDWKPADGWVTGIKQLDGELYVVLHVGDLTMGSESLYKVEGGSLKKASSAKSYISYVKSGNYLYMTDFTPMFSAADNLYRVDLAKGTSSKLGVPGFAYGINRTVTEGGGVGLSGVDALYVKDGYLYTLGYNNEAANDESAVYRINPADNTQARVTPPTHRFWLQGDRILYLDAATGYLESVKLDGTDKQTLVKRRAQNVSIQGSEVYFTDNADNDVFGVGVLYRYSLTDQKETRLSELSVVSYNAGKTGIYYWSQGYEPGIYRVEPDGRNTRLVSDSVESVVPTEQGLLYTLTYKDGVFAVK</sequence>
<organism evidence="4 5">
    <name type="scientific">Paenibacillus aurantiacus</name>
    <dbReference type="NCBI Taxonomy" id="1936118"/>
    <lineage>
        <taxon>Bacteria</taxon>
        <taxon>Bacillati</taxon>
        <taxon>Bacillota</taxon>
        <taxon>Bacilli</taxon>
        <taxon>Bacillales</taxon>
        <taxon>Paenibacillaceae</taxon>
        <taxon>Paenibacillus</taxon>
    </lineage>
</organism>